<name>A0A6I9UT84_BACDO</name>
<feature type="compositionally biased region" description="Polar residues" evidence="1">
    <location>
        <begin position="221"/>
        <end position="234"/>
    </location>
</feature>
<dbReference type="GeneID" id="105222972"/>
<sequence>MKILTSKKSPVITPTANANKNSENTDIDKITKKIKKIKSIPEITSTTTIDKITNNSTEKISNNSTTINVKVKCDIQMNNGDPKSVRTDICRCADGYKIIEYDEFKNKINKTCVELLPETATKNEEIKTTVSSEEQKETLLYSTKADYIPSTKPKENYNRKTSFSQIHVTTQADVSNHDTGFAVIGASSVGPHDNWLDDSDATTKPAMPNIATIVSAEARLGSNSDHSTEPNTPANRKVSYDQVGTSSTPYIKLSPLTRRKEKLPANGSQMTYYIIGSALVTALLIASGILYLRNSRRNFYHEIKQDENIPLL</sequence>
<keyword evidence="2" id="KW-0472">Membrane</keyword>
<keyword evidence="2" id="KW-1133">Transmembrane helix</keyword>
<organism evidence="3 4">
    <name type="scientific">Bactrocera dorsalis</name>
    <name type="common">Oriental fruit fly</name>
    <name type="synonym">Dacus dorsalis</name>
    <dbReference type="NCBI Taxonomy" id="27457"/>
    <lineage>
        <taxon>Eukaryota</taxon>
        <taxon>Metazoa</taxon>
        <taxon>Ecdysozoa</taxon>
        <taxon>Arthropoda</taxon>
        <taxon>Hexapoda</taxon>
        <taxon>Insecta</taxon>
        <taxon>Pterygota</taxon>
        <taxon>Neoptera</taxon>
        <taxon>Endopterygota</taxon>
        <taxon>Diptera</taxon>
        <taxon>Brachycera</taxon>
        <taxon>Muscomorpha</taxon>
        <taxon>Tephritoidea</taxon>
        <taxon>Tephritidae</taxon>
        <taxon>Bactrocera</taxon>
        <taxon>Bactrocera</taxon>
    </lineage>
</organism>
<feature type="transmembrane region" description="Helical" evidence="2">
    <location>
        <begin position="270"/>
        <end position="292"/>
    </location>
</feature>
<keyword evidence="2" id="KW-0812">Transmembrane</keyword>
<reference evidence="4" key="1">
    <citation type="submission" date="2025-08" db="UniProtKB">
        <authorList>
            <consortium name="RefSeq"/>
        </authorList>
    </citation>
    <scope>IDENTIFICATION</scope>
    <source>
        <tissue evidence="4">Adult</tissue>
    </source>
</reference>
<protein>
    <submittedName>
        <fullName evidence="4">Uncharacterized protein LOC105222972</fullName>
    </submittedName>
</protein>
<accession>A0A6I9UT84</accession>
<dbReference type="AlphaFoldDB" id="A0A6I9UT84"/>
<dbReference type="Proteomes" id="UP001652620">
    <property type="component" value="Chromosome 5"/>
</dbReference>
<gene>
    <name evidence="4" type="primary">LOC105222972</name>
</gene>
<dbReference type="RefSeq" id="XP_011198857.2">
    <property type="nucleotide sequence ID" value="XM_011200555.4"/>
</dbReference>
<evidence type="ECO:0000313" key="4">
    <source>
        <dbReference type="RefSeq" id="XP_011198857.2"/>
    </source>
</evidence>
<proteinExistence type="predicted"/>
<dbReference type="KEGG" id="bdr:105222972"/>
<evidence type="ECO:0000256" key="1">
    <source>
        <dbReference type="SAM" id="MobiDB-lite"/>
    </source>
</evidence>
<evidence type="ECO:0000256" key="2">
    <source>
        <dbReference type="SAM" id="Phobius"/>
    </source>
</evidence>
<dbReference type="InParanoid" id="A0A6I9UT84"/>
<feature type="region of interest" description="Disordered" evidence="1">
    <location>
        <begin position="218"/>
        <end position="241"/>
    </location>
</feature>
<evidence type="ECO:0000313" key="3">
    <source>
        <dbReference type="Proteomes" id="UP001652620"/>
    </source>
</evidence>
<keyword evidence="3" id="KW-1185">Reference proteome</keyword>
<dbReference type="OrthoDB" id="8091417at2759"/>